<accession>A0A0C3A6R8</accession>
<dbReference type="PROSITE" id="PS50011">
    <property type="entry name" value="PROTEIN_KINASE_DOM"/>
    <property type="match status" value="1"/>
</dbReference>
<evidence type="ECO:0000256" key="2">
    <source>
        <dbReference type="ARBA" id="ARBA00022741"/>
    </source>
</evidence>
<keyword evidence="1" id="KW-0808">Transferase</keyword>
<feature type="region of interest" description="Disordered" evidence="5">
    <location>
        <begin position="348"/>
        <end position="367"/>
    </location>
</feature>
<keyword evidence="8" id="KW-1185">Reference proteome</keyword>
<evidence type="ECO:0000256" key="5">
    <source>
        <dbReference type="SAM" id="MobiDB-lite"/>
    </source>
</evidence>
<evidence type="ECO:0000256" key="1">
    <source>
        <dbReference type="ARBA" id="ARBA00022679"/>
    </source>
</evidence>
<dbReference type="InterPro" id="IPR000719">
    <property type="entry name" value="Prot_kinase_dom"/>
</dbReference>
<dbReference type="PROSITE" id="PS00108">
    <property type="entry name" value="PROTEIN_KINASE_ST"/>
    <property type="match status" value="1"/>
</dbReference>
<dbReference type="PANTHER" id="PTHR44329">
    <property type="entry name" value="SERINE/THREONINE-PROTEIN KINASE TNNI3K-RELATED"/>
    <property type="match status" value="1"/>
</dbReference>
<reference evidence="7 8" key="1">
    <citation type="submission" date="2014-04" db="EMBL/GenBank/DDBJ databases">
        <authorList>
            <consortium name="DOE Joint Genome Institute"/>
            <person name="Kuo A."/>
            <person name="Zuccaro A."/>
            <person name="Kohler A."/>
            <person name="Nagy L.G."/>
            <person name="Floudas D."/>
            <person name="Copeland A."/>
            <person name="Barry K.W."/>
            <person name="Cichocki N."/>
            <person name="Veneault-Fourrey C."/>
            <person name="LaButti K."/>
            <person name="Lindquist E.A."/>
            <person name="Lipzen A."/>
            <person name="Lundell T."/>
            <person name="Morin E."/>
            <person name="Murat C."/>
            <person name="Sun H."/>
            <person name="Tunlid A."/>
            <person name="Henrissat B."/>
            <person name="Grigoriev I.V."/>
            <person name="Hibbett D.S."/>
            <person name="Martin F."/>
            <person name="Nordberg H.P."/>
            <person name="Cantor M.N."/>
            <person name="Hua S.X."/>
        </authorList>
    </citation>
    <scope>NUCLEOTIDE SEQUENCE [LARGE SCALE GENOMIC DNA]</scope>
    <source>
        <strain evidence="7 8">MAFF 305830</strain>
    </source>
</reference>
<dbReference type="InterPro" id="IPR008271">
    <property type="entry name" value="Ser/Thr_kinase_AS"/>
</dbReference>
<keyword evidence="2" id="KW-0547">Nucleotide-binding</keyword>
<dbReference type="InterPro" id="IPR011009">
    <property type="entry name" value="Kinase-like_dom_sf"/>
</dbReference>
<sequence length="617" mass="69038">MTETDGISEGILDLSGCVTLNSVEAIFNGSYSSVYCGKLGAELVAIKVLKQVPGSKFHTMEPKLRRERVVWAGLRHPNVLRLYGFANDHELFRPFGAFISPWCARGNASEFLQGQGKGITLGARMKIWRGVVDGVAYLHCHEPVLVHGDLKTVNILIDDYGNPQICDFGLISIYLEESNSWMTTTRPHTGTARYLAYELLRDSETVAPTTASDVFALGCIGLELPYGNRNDDLRVQIWADIKAGKPPAFRPNLHPNSNEARIWDILDRCWSRAPYNRPSAQYLLTWLDDSFRSDDRRGGLREEGYSSNMQLPTIGPTLAHVIRNPMAHQWELPLSYNDSARLGDANITFETGTGPNRRNTKNPPIPVRKVGHSVIAESSQSRQLSYVPPQAMANRSAETPLAGPSGLLRTSATPKRKLQGQRNEVDEEKLANAFLPGSHRPDPALRLLLHAIISSQFYQDDVLEPLFGTPEAEYLLAVVRARSPRDLRFTPRKTIGNGGEMPDGEKRHSQSIYMLFNEGNNCLICGKGADRAGRALGHFRSDIGHRPYHCHCDKCLQSPNPRRFYSEYLLDDHIKGQIVKQKCAVCHNLFRRGGMKRHMESKHKGISFDPADYEIEA</sequence>
<name>A0A0C3A6R8_SERVB</name>
<keyword evidence="4" id="KW-0067">ATP-binding</keyword>
<protein>
    <recommendedName>
        <fullName evidence="6">Protein kinase domain-containing protein</fullName>
    </recommendedName>
</protein>
<evidence type="ECO:0000313" key="8">
    <source>
        <dbReference type="Proteomes" id="UP000054097"/>
    </source>
</evidence>
<proteinExistence type="predicted"/>
<dbReference type="HOGENOM" id="CLU_442901_0_0_1"/>
<dbReference type="GO" id="GO:0005524">
    <property type="term" value="F:ATP binding"/>
    <property type="evidence" value="ECO:0007669"/>
    <property type="project" value="UniProtKB-KW"/>
</dbReference>
<dbReference type="GO" id="GO:0004674">
    <property type="term" value="F:protein serine/threonine kinase activity"/>
    <property type="evidence" value="ECO:0007669"/>
    <property type="project" value="TreeGrafter"/>
</dbReference>
<evidence type="ECO:0000256" key="4">
    <source>
        <dbReference type="ARBA" id="ARBA00022840"/>
    </source>
</evidence>
<dbReference type="Pfam" id="PF00069">
    <property type="entry name" value="Pkinase"/>
    <property type="match status" value="1"/>
</dbReference>
<dbReference type="Proteomes" id="UP000054097">
    <property type="component" value="Unassembled WGS sequence"/>
</dbReference>
<dbReference type="PANTHER" id="PTHR44329:SF288">
    <property type="entry name" value="MITOGEN-ACTIVATED PROTEIN KINASE KINASE KINASE 20"/>
    <property type="match status" value="1"/>
</dbReference>
<dbReference type="InterPro" id="IPR051681">
    <property type="entry name" value="Ser/Thr_Kinases-Pseudokinases"/>
</dbReference>
<dbReference type="EMBL" id="KN824444">
    <property type="protein sequence ID" value="KIM20330.1"/>
    <property type="molecule type" value="Genomic_DNA"/>
</dbReference>
<dbReference type="Gene3D" id="1.10.510.10">
    <property type="entry name" value="Transferase(Phosphotransferase) domain 1"/>
    <property type="match status" value="1"/>
</dbReference>
<evidence type="ECO:0000259" key="6">
    <source>
        <dbReference type="PROSITE" id="PS50011"/>
    </source>
</evidence>
<dbReference type="STRING" id="933852.A0A0C3A6R8"/>
<dbReference type="SMART" id="SM00220">
    <property type="entry name" value="S_TKc"/>
    <property type="match status" value="1"/>
</dbReference>
<organism evidence="7 8">
    <name type="scientific">Serendipita vermifera MAFF 305830</name>
    <dbReference type="NCBI Taxonomy" id="933852"/>
    <lineage>
        <taxon>Eukaryota</taxon>
        <taxon>Fungi</taxon>
        <taxon>Dikarya</taxon>
        <taxon>Basidiomycota</taxon>
        <taxon>Agaricomycotina</taxon>
        <taxon>Agaricomycetes</taxon>
        <taxon>Sebacinales</taxon>
        <taxon>Serendipitaceae</taxon>
        <taxon>Serendipita</taxon>
    </lineage>
</organism>
<dbReference type="OrthoDB" id="346907at2759"/>
<feature type="domain" description="Protein kinase" evidence="6">
    <location>
        <begin position="20"/>
        <end position="291"/>
    </location>
</feature>
<feature type="region of interest" description="Disordered" evidence="5">
    <location>
        <begin position="393"/>
        <end position="424"/>
    </location>
</feature>
<dbReference type="SUPFAM" id="SSF56112">
    <property type="entry name" value="Protein kinase-like (PK-like)"/>
    <property type="match status" value="1"/>
</dbReference>
<keyword evidence="3" id="KW-0418">Kinase</keyword>
<feature type="compositionally biased region" description="Polar residues" evidence="5">
    <location>
        <begin position="348"/>
        <end position="357"/>
    </location>
</feature>
<evidence type="ECO:0000256" key="3">
    <source>
        <dbReference type="ARBA" id="ARBA00022777"/>
    </source>
</evidence>
<gene>
    <name evidence="7" type="ORF">M408DRAFT_30439</name>
</gene>
<reference evidence="8" key="2">
    <citation type="submission" date="2015-01" db="EMBL/GenBank/DDBJ databases">
        <title>Evolutionary Origins and Diversification of the Mycorrhizal Mutualists.</title>
        <authorList>
            <consortium name="DOE Joint Genome Institute"/>
            <consortium name="Mycorrhizal Genomics Consortium"/>
            <person name="Kohler A."/>
            <person name="Kuo A."/>
            <person name="Nagy L.G."/>
            <person name="Floudas D."/>
            <person name="Copeland A."/>
            <person name="Barry K.W."/>
            <person name="Cichocki N."/>
            <person name="Veneault-Fourrey C."/>
            <person name="LaButti K."/>
            <person name="Lindquist E.A."/>
            <person name="Lipzen A."/>
            <person name="Lundell T."/>
            <person name="Morin E."/>
            <person name="Murat C."/>
            <person name="Riley R."/>
            <person name="Ohm R."/>
            <person name="Sun H."/>
            <person name="Tunlid A."/>
            <person name="Henrissat B."/>
            <person name="Grigoriev I.V."/>
            <person name="Hibbett D.S."/>
            <person name="Martin F."/>
        </authorList>
    </citation>
    <scope>NUCLEOTIDE SEQUENCE [LARGE SCALE GENOMIC DNA]</scope>
    <source>
        <strain evidence="8">MAFF 305830</strain>
    </source>
</reference>
<evidence type="ECO:0000313" key="7">
    <source>
        <dbReference type="EMBL" id="KIM20330.1"/>
    </source>
</evidence>
<dbReference type="AlphaFoldDB" id="A0A0C3A6R8"/>